<dbReference type="EMBL" id="CDMZ01001358">
    <property type="protein sequence ID" value="CEM31437.1"/>
    <property type="molecule type" value="Genomic_DNA"/>
</dbReference>
<feature type="region of interest" description="Disordered" evidence="1">
    <location>
        <begin position="27"/>
        <end position="57"/>
    </location>
</feature>
<dbReference type="AlphaFoldDB" id="A0A0G4GMK8"/>
<name>A0A0G4GMK8_9ALVE</name>
<organism evidence="2">
    <name type="scientific">Chromera velia CCMP2878</name>
    <dbReference type="NCBI Taxonomy" id="1169474"/>
    <lineage>
        <taxon>Eukaryota</taxon>
        <taxon>Sar</taxon>
        <taxon>Alveolata</taxon>
        <taxon>Colpodellida</taxon>
        <taxon>Chromeraceae</taxon>
        <taxon>Chromera</taxon>
    </lineage>
</organism>
<feature type="compositionally biased region" description="Basic and acidic residues" evidence="1">
    <location>
        <begin position="41"/>
        <end position="55"/>
    </location>
</feature>
<proteinExistence type="predicted"/>
<feature type="region of interest" description="Disordered" evidence="1">
    <location>
        <begin position="69"/>
        <end position="106"/>
    </location>
</feature>
<reference evidence="2" key="1">
    <citation type="submission" date="2014-11" db="EMBL/GenBank/DDBJ databases">
        <authorList>
            <person name="Otto D Thomas"/>
            <person name="Naeem Raeece"/>
        </authorList>
    </citation>
    <scope>NUCLEOTIDE SEQUENCE</scope>
</reference>
<dbReference type="VEuPathDB" id="CryptoDB:Cvel_4926"/>
<accession>A0A0G4GMK8</accession>
<sequence length="106" mass="11722">MGQVRAGPVQGGSIPAGYRILDMLFPDAHTADSEGGVDGSDGERSPRERPEELPHSIRLINMEWQKMEERLKQPEEGPLTEASKQKRHTDTNCWDNPILAATEGKA</sequence>
<dbReference type="PhylomeDB" id="A0A0G4GMK8"/>
<evidence type="ECO:0000313" key="2">
    <source>
        <dbReference type="EMBL" id="CEM31437.1"/>
    </source>
</evidence>
<evidence type="ECO:0000256" key="1">
    <source>
        <dbReference type="SAM" id="MobiDB-lite"/>
    </source>
</evidence>
<gene>
    <name evidence="2" type="ORF">Cvel_4926</name>
</gene>
<protein>
    <submittedName>
        <fullName evidence="2">Uncharacterized protein</fullName>
    </submittedName>
</protein>